<keyword evidence="1" id="KW-0472">Membrane</keyword>
<evidence type="ECO:0000313" key="3">
    <source>
        <dbReference type="Proteomes" id="UP000244649"/>
    </source>
</evidence>
<dbReference type="Proteomes" id="UP000244649">
    <property type="component" value="Unassembled WGS sequence"/>
</dbReference>
<comment type="caution">
    <text evidence="2">The sequence shown here is derived from an EMBL/GenBank/DDBJ whole genome shotgun (WGS) entry which is preliminary data.</text>
</comment>
<feature type="transmembrane region" description="Helical" evidence="1">
    <location>
        <begin position="139"/>
        <end position="161"/>
    </location>
</feature>
<sequence>MGGMNANESRRSVLVWAALTGVVVVCAYAVVALVQILVWNPEAAVPGLTADEIWRQVGEAQQGPPNAFVVGVIALGPMMAIVLFALFVVTEAGVWSTVAGYLALLVMGGPGYFVASFGPGMGLADTYYISGGDASGAGLALGSVSLLALVALIAVFIGAFVRDRRERRLLAA</sequence>
<dbReference type="EMBL" id="QDFT01000010">
    <property type="protein sequence ID" value="PVE76188.1"/>
    <property type="molecule type" value="Genomic_DNA"/>
</dbReference>
<gene>
    <name evidence="2" type="ORF">DC432_06060</name>
</gene>
<organism evidence="2 3">
    <name type="scientific">Microbacterium testaceum</name>
    <name type="common">Aureobacterium testaceum</name>
    <name type="synonym">Brevibacterium testaceum</name>
    <dbReference type="NCBI Taxonomy" id="2033"/>
    <lineage>
        <taxon>Bacteria</taxon>
        <taxon>Bacillati</taxon>
        <taxon>Actinomycetota</taxon>
        <taxon>Actinomycetes</taxon>
        <taxon>Micrococcales</taxon>
        <taxon>Microbacteriaceae</taxon>
        <taxon>Microbacterium</taxon>
    </lineage>
</organism>
<feature type="transmembrane region" description="Helical" evidence="1">
    <location>
        <begin position="12"/>
        <end position="38"/>
    </location>
</feature>
<evidence type="ECO:0000313" key="2">
    <source>
        <dbReference type="EMBL" id="PVE76188.1"/>
    </source>
</evidence>
<accession>A0A2T7WNL0</accession>
<dbReference type="AlphaFoldDB" id="A0A2T7WNL0"/>
<reference evidence="2 3" key="1">
    <citation type="submission" date="2018-04" db="EMBL/GenBank/DDBJ databases">
        <authorList>
            <person name="Go L.Y."/>
            <person name="Mitchell J.A."/>
        </authorList>
    </citation>
    <scope>NUCLEOTIDE SEQUENCE [LARGE SCALE GENOMIC DNA]</scope>
    <source>
        <strain evidence="2 3">TPD7010</strain>
    </source>
</reference>
<keyword evidence="1" id="KW-1133">Transmembrane helix</keyword>
<evidence type="ECO:0000256" key="1">
    <source>
        <dbReference type="SAM" id="Phobius"/>
    </source>
</evidence>
<feature type="transmembrane region" description="Helical" evidence="1">
    <location>
        <begin position="101"/>
        <end position="119"/>
    </location>
</feature>
<name>A0A2T7WNL0_MICTE</name>
<proteinExistence type="predicted"/>
<protein>
    <submittedName>
        <fullName evidence="2">Uncharacterized protein</fullName>
    </submittedName>
</protein>
<keyword evidence="1" id="KW-0812">Transmembrane</keyword>
<feature type="transmembrane region" description="Helical" evidence="1">
    <location>
        <begin position="67"/>
        <end position="89"/>
    </location>
</feature>